<dbReference type="PROSITE" id="PS51819">
    <property type="entry name" value="VOC"/>
    <property type="match status" value="1"/>
</dbReference>
<dbReference type="EMBL" id="VCIW01000009">
    <property type="protein sequence ID" value="TLS51368.1"/>
    <property type="molecule type" value="Genomic_DNA"/>
</dbReference>
<dbReference type="RefSeq" id="WP_138194980.1">
    <property type="nucleotide sequence ID" value="NZ_VCIW01000009.1"/>
</dbReference>
<dbReference type="AlphaFoldDB" id="A0A5R9GDC5"/>
<dbReference type="Proteomes" id="UP000309676">
    <property type="component" value="Unassembled WGS sequence"/>
</dbReference>
<dbReference type="InterPro" id="IPR037523">
    <property type="entry name" value="VOC_core"/>
</dbReference>
<accession>A0A5R9GDC5</accession>
<comment type="caution">
    <text evidence="2">The sequence shown here is derived from an EMBL/GenBank/DDBJ whole genome shotgun (WGS) entry which is preliminary data.</text>
</comment>
<keyword evidence="3" id="KW-1185">Reference proteome</keyword>
<dbReference type="OrthoDB" id="9803079at2"/>
<dbReference type="Pfam" id="PF00903">
    <property type="entry name" value="Glyoxalase"/>
    <property type="match status" value="1"/>
</dbReference>
<dbReference type="Gene3D" id="3.10.180.10">
    <property type="entry name" value="2,3-Dihydroxybiphenyl 1,2-Dioxygenase, domain 1"/>
    <property type="match status" value="1"/>
</dbReference>
<gene>
    <name evidence="2" type="ORF">FE782_14725</name>
</gene>
<dbReference type="PANTHER" id="PTHR36437">
    <property type="entry name" value="GLYOXALASE/BLEOMYCIN RESISTANCE PROTEIN/DIOXYGENASE"/>
    <property type="match status" value="1"/>
</dbReference>
<evidence type="ECO:0000313" key="2">
    <source>
        <dbReference type="EMBL" id="TLS51368.1"/>
    </source>
</evidence>
<evidence type="ECO:0000313" key="3">
    <source>
        <dbReference type="Proteomes" id="UP000309676"/>
    </source>
</evidence>
<feature type="domain" description="VOC" evidence="1">
    <location>
        <begin position="4"/>
        <end position="121"/>
    </location>
</feature>
<evidence type="ECO:0000259" key="1">
    <source>
        <dbReference type="PROSITE" id="PS51819"/>
    </source>
</evidence>
<dbReference type="CDD" id="cd07263">
    <property type="entry name" value="VOC_like"/>
    <property type="match status" value="1"/>
</dbReference>
<organism evidence="2 3">
    <name type="scientific">Paenibacillus antri</name>
    <dbReference type="NCBI Taxonomy" id="2582848"/>
    <lineage>
        <taxon>Bacteria</taxon>
        <taxon>Bacillati</taxon>
        <taxon>Bacillota</taxon>
        <taxon>Bacilli</taxon>
        <taxon>Bacillales</taxon>
        <taxon>Paenibacillaceae</taxon>
        <taxon>Paenibacillus</taxon>
    </lineage>
</organism>
<sequence length="121" mass="13273">MIGKIASVSIYVEDQDKAVEFWTTQAGFVVRKDMPMGPSMRWIEVSPPNAGETVLVLYPKQAMPNAGELKPSMVFECSDIQGTYAEMKSNGVSFEGEPAKMGFGTFATFFDESGNRFGLRG</sequence>
<protein>
    <submittedName>
        <fullName evidence="2">VOC family protein</fullName>
    </submittedName>
</protein>
<reference evidence="2 3" key="1">
    <citation type="submission" date="2019-05" db="EMBL/GenBank/DDBJ databases">
        <authorList>
            <person name="Narsing Rao M.P."/>
            <person name="Li W.J."/>
        </authorList>
    </citation>
    <scope>NUCLEOTIDE SEQUENCE [LARGE SCALE GENOMIC DNA]</scope>
    <source>
        <strain evidence="2 3">SYSU_K30003</strain>
    </source>
</reference>
<dbReference type="InterPro" id="IPR004360">
    <property type="entry name" value="Glyas_Fos-R_dOase_dom"/>
</dbReference>
<dbReference type="SUPFAM" id="SSF54593">
    <property type="entry name" value="Glyoxalase/Bleomycin resistance protein/Dihydroxybiphenyl dioxygenase"/>
    <property type="match status" value="1"/>
</dbReference>
<dbReference type="PANTHER" id="PTHR36437:SF2">
    <property type="entry name" value="GLYOXALASE_BLEOMYCIN RESISTANCE PROTEIN_DIOXYGENASE"/>
    <property type="match status" value="1"/>
</dbReference>
<proteinExistence type="predicted"/>
<name>A0A5R9GDC5_9BACL</name>
<dbReference type="InterPro" id="IPR029068">
    <property type="entry name" value="Glyas_Bleomycin-R_OHBP_Dase"/>
</dbReference>